<name>A0ABY7G5B5_MYAAR</name>
<accession>A0ABY7G5B5</accession>
<proteinExistence type="predicted"/>
<organism evidence="2 3">
    <name type="scientific">Mya arenaria</name>
    <name type="common">Soft-shell clam</name>
    <dbReference type="NCBI Taxonomy" id="6604"/>
    <lineage>
        <taxon>Eukaryota</taxon>
        <taxon>Metazoa</taxon>
        <taxon>Spiralia</taxon>
        <taxon>Lophotrochozoa</taxon>
        <taxon>Mollusca</taxon>
        <taxon>Bivalvia</taxon>
        <taxon>Autobranchia</taxon>
        <taxon>Heteroconchia</taxon>
        <taxon>Euheterodonta</taxon>
        <taxon>Imparidentia</taxon>
        <taxon>Neoheterodontei</taxon>
        <taxon>Myida</taxon>
        <taxon>Myoidea</taxon>
        <taxon>Myidae</taxon>
        <taxon>Mya</taxon>
    </lineage>
</organism>
<evidence type="ECO:0000313" key="2">
    <source>
        <dbReference type="EMBL" id="WAR29117.1"/>
    </source>
</evidence>
<evidence type="ECO:0008006" key="4">
    <source>
        <dbReference type="Google" id="ProtNLM"/>
    </source>
</evidence>
<reference evidence="2" key="1">
    <citation type="submission" date="2022-11" db="EMBL/GenBank/DDBJ databases">
        <title>Centuries of genome instability and evolution in soft-shell clam transmissible cancer (bioRxiv).</title>
        <authorList>
            <person name="Hart S.F.M."/>
            <person name="Yonemitsu M.A."/>
            <person name="Giersch R.M."/>
            <person name="Beal B.F."/>
            <person name="Arriagada G."/>
            <person name="Davis B.W."/>
            <person name="Ostrander E.A."/>
            <person name="Goff S.P."/>
            <person name="Metzger M.J."/>
        </authorList>
    </citation>
    <scope>NUCLEOTIDE SEQUENCE</scope>
    <source>
        <strain evidence="2">MELC-2E11</strain>
        <tissue evidence="2">Siphon/mantle</tissue>
    </source>
</reference>
<protein>
    <recommendedName>
        <fullName evidence="4">Tudor domain-containing protein</fullName>
    </recommendedName>
</protein>
<keyword evidence="3" id="KW-1185">Reference proteome</keyword>
<evidence type="ECO:0000313" key="3">
    <source>
        <dbReference type="Proteomes" id="UP001164746"/>
    </source>
</evidence>
<feature type="non-terminal residue" evidence="2">
    <location>
        <position position="1"/>
    </location>
</feature>
<dbReference type="EMBL" id="CP111027">
    <property type="protein sequence ID" value="WAR29117.1"/>
    <property type="molecule type" value="Genomic_DNA"/>
</dbReference>
<sequence length="907" mass="103541">ILTSSGANEERTGDSHTTAKYISRTEEDAFLEQDGACGQDISSKRAIDASTGDSNTQVKYISRREEEDAIQEQDGACGQEPFKLTGAEATDFVFELLEDVNKECTEISKQQLDIFRQQIISEHSRGIFQQKTGAGCDFSSIFNAMSECRQCFTVQLVRNYCLMKEEMTEAVARRIATACLTPAYVEELDYIKKRRVYVGSLLKLVLRSGTEQIERRFVSTLQHEEKNMANSLENTSVSKDDMAEFAKLQIERHDYNIQNEDLPRMFIGKIEVEILNDNLFSKTLPSAFLQDRPYIETLENIGIETIDMDVGSIVLTLKLKDENAFANLKEKCLTGSIGDVLFQTLATNIKHVRKSRSKEAYPVNIFDGEFVYTICDGKFTRINHMRGAWLFQQEISAGDTVDHILYDTLDSKYAFEVCETLAESGRRYATSNIESLHFDLVDRRNDCVVLIASTGESPLKHSSLHHDFRRMILKTEHMLNVMVIHENNLGDKRVDLWMNDHIPLPFEVRHVGSNDKLCLKELFGSIHKRRFPHDQHLDVNIFLTGDTFAHENTVYRELTKEDVGCTLINVDSLRSIDQLNRGKDYIVLNVLITGKDAEEDFFKSIQDIDRFIGRTRFMIKPIDIDLCNDQWLQALKLELKGRFEYENKIYTEVVNLGLGCRIVSEFSDEDFVYPDTVPCVLIHKGVDLNNESLFGHTEKVWQVLILDMDDNSAENVHTLMKGLRYRIHGIDLENVRWPQELLKRLTGVQKTVDGTAYEVCISFDNCNAKHAEIVYKGLENIGHRCLYRSTAAHEKGFRHDDCLWLQKVPSEYIDVDSVYDVPNQQLKVLVNDKTSKGVIEPLEANTISISLEDTEWPEKVKAKLKAFQSIEKPTCHESALTVKLALSRSGYRSMIDETKSSLADVAD</sequence>
<dbReference type="Proteomes" id="UP001164746">
    <property type="component" value="Chromosome 16"/>
</dbReference>
<gene>
    <name evidence="2" type="ORF">MAR_002685</name>
</gene>
<feature type="region of interest" description="Disordered" evidence="1">
    <location>
        <begin position="1"/>
        <end position="20"/>
    </location>
</feature>
<evidence type="ECO:0000256" key="1">
    <source>
        <dbReference type="SAM" id="MobiDB-lite"/>
    </source>
</evidence>